<gene>
    <name evidence="5" type="ORF">FB45DRAFT_893048</name>
</gene>
<dbReference type="Proteomes" id="UP001221142">
    <property type="component" value="Unassembled WGS sequence"/>
</dbReference>
<evidence type="ECO:0000256" key="1">
    <source>
        <dbReference type="ARBA" id="ARBA00006432"/>
    </source>
</evidence>
<evidence type="ECO:0000313" key="6">
    <source>
        <dbReference type="Proteomes" id="UP001221142"/>
    </source>
</evidence>
<keyword evidence="6" id="KW-1185">Reference proteome</keyword>
<dbReference type="EMBL" id="JARKIF010000002">
    <property type="protein sequence ID" value="KAJ7647316.1"/>
    <property type="molecule type" value="Genomic_DNA"/>
</dbReference>
<dbReference type="Pfam" id="PF00501">
    <property type="entry name" value="AMP-binding"/>
    <property type="match status" value="1"/>
</dbReference>
<evidence type="ECO:0000259" key="4">
    <source>
        <dbReference type="Pfam" id="PF13193"/>
    </source>
</evidence>
<proteinExistence type="inferred from homology"/>
<evidence type="ECO:0000259" key="3">
    <source>
        <dbReference type="Pfam" id="PF00501"/>
    </source>
</evidence>
<dbReference type="PANTHER" id="PTHR43201:SF5">
    <property type="entry name" value="MEDIUM-CHAIN ACYL-COA LIGASE ACSF2, MITOCHONDRIAL"/>
    <property type="match status" value="1"/>
</dbReference>
<evidence type="ECO:0000256" key="2">
    <source>
        <dbReference type="ARBA" id="ARBA00022598"/>
    </source>
</evidence>
<dbReference type="GO" id="GO:0031956">
    <property type="term" value="F:medium-chain fatty acid-CoA ligase activity"/>
    <property type="evidence" value="ECO:0007669"/>
    <property type="project" value="TreeGrafter"/>
</dbReference>
<sequence>MSLSPSLNQWQPKRTLAEVDKIMSAPGMPHEMETAVVDGRVMRVYKHLSSSMRDFWLSCVDKYWDQTYIVFEDERLTYAEVHDRATATAALFRDIYAINKGDRVGICSKNCPQYLIAFWACHLLGAVTVLANAWLPAEPLKGCLVNTQCKLILFDTERADKLTSEMDDLRQRAGVTGVLVFNGRDQRSQYQFLESVTKQWLLEPSSVHKKAAVLKEHLVLLPEDNATIVFTSGTTGQPKGVLSTNRQFLTNSLNLLVAATRASLRRGEDGPAAAAGPQRGVLVAVPFFHVTGSTSFSMLATMNGSKIILMPKWDPESGDVPAMVSDLVRSSLVGFPLEGLLFGGSPSPDSLAERARAAFPSAVASQAYGMTETNSIAVSISGEDYLARPDSTGRACPVNDILIMNDENKAVGPGEVGEVWLRGPNVMQGYWGDPAATAKVVSADGWLRTGDLGVLDEEGFLYIKDRIKDVIIRGGENIDSVTVENALYSDARVLEAAAVAVPDDRLGELVAAVVHVSPEFRGQVTEDSLIALASTRLPKFAVPVMIELVDKPFELTPSGKIIKTELRKLARLAWKDRNAGGLKAKL</sequence>
<comment type="similarity">
    <text evidence="1">Belongs to the ATP-dependent AMP-binding enzyme family.</text>
</comment>
<dbReference type="PROSITE" id="PS00455">
    <property type="entry name" value="AMP_BINDING"/>
    <property type="match status" value="1"/>
</dbReference>
<dbReference type="InterPro" id="IPR042099">
    <property type="entry name" value="ANL_N_sf"/>
</dbReference>
<dbReference type="Gene3D" id="3.30.300.30">
    <property type="match status" value="1"/>
</dbReference>
<accession>A0AAD7FZ91</accession>
<organism evidence="5 6">
    <name type="scientific">Roridomyces roridus</name>
    <dbReference type="NCBI Taxonomy" id="1738132"/>
    <lineage>
        <taxon>Eukaryota</taxon>
        <taxon>Fungi</taxon>
        <taxon>Dikarya</taxon>
        <taxon>Basidiomycota</taxon>
        <taxon>Agaricomycotina</taxon>
        <taxon>Agaricomycetes</taxon>
        <taxon>Agaricomycetidae</taxon>
        <taxon>Agaricales</taxon>
        <taxon>Marasmiineae</taxon>
        <taxon>Mycenaceae</taxon>
        <taxon>Roridomyces</taxon>
    </lineage>
</organism>
<feature type="domain" description="AMP-binding enzyme C-terminal" evidence="4">
    <location>
        <begin position="483"/>
        <end position="560"/>
    </location>
</feature>
<name>A0AAD7FZ91_9AGAR</name>
<feature type="domain" description="AMP-dependent synthetase/ligase" evidence="3">
    <location>
        <begin position="61"/>
        <end position="431"/>
    </location>
</feature>
<dbReference type="InterPro" id="IPR045851">
    <property type="entry name" value="AMP-bd_C_sf"/>
</dbReference>
<dbReference type="GO" id="GO:0006631">
    <property type="term" value="P:fatty acid metabolic process"/>
    <property type="evidence" value="ECO:0007669"/>
    <property type="project" value="TreeGrafter"/>
</dbReference>
<keyword evidence="2" id="KW-0436">Ligase</keyword>
<evidence type="ECO:0000313" key="5">
    <source>
        <dbReference type="EMBL" id="KAJ7647316.1"/>
    </source>
</evidence>
<dbReference type="SUPFAM" id="SSF56801">
    <property type="entry name" value="Acetyl-CoA synthetase-like"/>
    <property type="match status" value="1"/>
</dbReference>
<dbReference type="InterPro" id="IPR025110">
    <property type="entry name" value="AMP-bd_C"/>
</dbReference>
<dbReference type="AlphaFoldDB" id="A0AAD7FZ91"/>
<reference evidence="5" key="1">
    <citation type="submission" date="2023-03" db="EMBL/GenBank/DDBJ databases">
        <title>Massive genome expansion in bonnet fungi (Mycena s.s.) driven by repeated elements and novel gene families across ecological guilds.</title>
        <authorList>
            <consortium name="Lawrence Berkeley National Laboratory"/>
            <person name="Harder C.B."/>
            <person name="Miyauchi S."/>
            <person name="Viragh M."/>
            <person name="Kuo A."/>
            <person name="Thoen E."/>
            <person name="Andreopoulos B."/>
            <person name="Lu D."/>
            <person name="Skrede I."/>
            <person name="Drula E."/>
            <person name="Henrissat B."/>
            <person name="Morin E."/>
            <person name="Kohler A."/>
            <person name="Barry K."/>
            <person name="LaButti K."/>
            <person name="Morin E."/>
            <person name="Salamov A."/>
            <person name="Lipzen A."/>
            <person name="Mereny Z."/>
            <person name="Hegedus B."/>
            <person name="Baldrian P."/>
            <person name="Stursova M."/>
            <person name="Weitz H."/>
            <person name="Taylor A."/>
            <person name="Grigoriev I.V."/>
            <person name="Nagy L.G."/>
            <person name="Martin F."/>
            <person name="Kauserud H."/>
        </authorList>
    </citation>
    <scope>NUCLEOTIDE SEQUENCE</scope>
    <source>
        <strain evidence="5">9284</strain>
    </source>
</reference>
<dbReference type="Gene3D" id="3.40.50.12780">
    <property type="entry name" value="N-terminal domain of ligase-like"/>
    <property type="match status" value="1"/>
</dbReference>
<dbReference type="InterPro" id="IPR000873">
    <property type="entry name" value="AMP-dep_synth/lig_dom"/>
</dbReference>
<dbReference type="PANTHER" id="PTHR43201">
    <property type="entry name" value="ACYL-COA SYNTHETASE"/>
    <property type="match status" value="1"/>
</dbReference>
<dbReference type="Pfam" id="PF13193">
    <property type="entry name" value="AMP-binding_C"/>
    <property type="match status" value="1"/>
</dbReference>
<protein>
    <submittedName>
        <fullName evidence="5">Uncharacterized protein</fullName>
    </submittedName>
</protein>
<comment type="caution">
    <text evidence="5">The sequence shown here is derived from an EMBL/GenBank/DDBJ whole genome shotgun (WGS) entry which is preliminary data.</text>
</comment>
<dbReference type="InterPro" id="IPR020845">
    <property type="entry name" value="AMP-binding_CS"/>
</dbReference>